<evidence type="ECO:0000256" key="1">
    <source>
        <dbReference type="SAM" id="SignalP"/>
    </source>
</evidence>
<dbReference type="Proteomes" id="UP001314170">
    <property type="component" value="Unassembled WGS sequence"/>
</dbReference>
<comment type="caution">
    <text evidence="2">The sequence shown here is derived from an EMBL/GenBank/DDBJ whole genome shotgun (WGS) entry which is preliminary data.</text>
</comment>
<accession>A0AAV1RZ64</accession>
<evidence type="ECO:0000313" key="3">
    <source>
        <dbReference type="Proteomes" id="UP001314170"/>
    </source>
</evidence>
<keyword evidence="1" id="KW-0732">Signal</keyword>
<feature type="chain" id="PRO_5043796779" evidence="1">
    <location>
        <begin position="18"/>
        <end position="193"/>
    </location>
</feature>
<dbReference type="AlphaFoldDB" id="A0AAV1RZ64"/>
<evidence type="ECO:0000313" key="2">
    <source>
        <dbReference type="EMBL" id="CAK7342962.1"/>
    </source>
</evidence>
<gene>
    <name evidence="2" type="ORF">DCAF_LOCUS17064</name>
</gene>
<reference evidence="2 3" key="1">
    <citation type="submission" date="2024-01" db="EMBL/GenBank/DDBJ databases">
        <authorList>
            <person name="Waweru B."/>
        </authorList>
    </citation>
    <scope>NUCLEOTIDE SEQUENCE [LARGE SCALE GENOMIC DNA]</scope>
</reference>
<feature type="signal peptide" evidence="1">
    <location>
        <begin position="1"/>
        <end position="17"/>
    </location>
</feature>
<keyword evidence="3" id="KW-1185">Reference proteome</keyword>
<name>A0AAV1RZ64_9ROSI</name>
<protein>
    <submittedName>
        <fullName evidence="2">Uncharacterized protein</fullName>
    </submittedName>
</protein>
<proteinExistence type="predicted"/>
<dbReference type="EMBL" id="CAWUPB010001160">
    <property type="protein sequence ID" value="CAK7342962.1"/>
    <property type="molecule type" value="Genomic_DNA"/>
</dbReference>
<sequence>MTRMIFSALWFLIGTRADRNRFNTSLTNRRGRILACICMDIDLAKPLVAKLLVNGNVQPVEYEDSTGFDSTAEKLPLLNPGRAGAGGLIRDHKSAPGLWVSLANWLCHEKSGRVYRACAASFIRVSSPRHAYSRCMCNSGRFCNDTHEINHVLHFVAKLGKPRRLIVFSVTTAPPGIDCNVLHIDFVLPVSGF</sequence>
<organism evidence="2 3">
    <name type="scientific">Dovyalis caffra</name>
    <dbReference type="NCBI Taxonomy" id="77055"/>
    <lineage>
        <taxon>Eukaryota</taxon>
        <taxon>Viridiplantae</taxon>
        <taxon>Streptophyta</taxon>
        <taxon>Embryophyta</taxon>
        <taxon>Tracheophyta</taxon>
        <taxon>Spermatophyta</taxon>
        <taxon>Magnoliopsida</taxon>
        <taxon>eudicotyledons</taxon>
        <taxon>Gunneridae</taxon>
        <taxon>Pentapetalae</taxon>
        <taxon>rosids</taxon>
        <taxon>fabids</taxon>
        <taxon>Malpighiales</taxon>
        <taxon>Salicaceae</taxon>
        <taxon>Flacourtieae</taxon>
        <taxon>Dovyalis</taxon>
    </lineage>
</organism>